<keyword evidence="3" id="KW-0325">Glycoprotein</keyword>
<dbReference type="VEuPathDB" id="AmoebaDB:NF0010250"/>
<dbReference type="Pfam" id="PF14312">
    <property type="entry name" value="FG-GAP_2"/>
    <property type="match status" value="3"/>
</dbReference>
<dbReference type="PANTHER" id="PTHR36220:SF1">
    <property type="entry name" value="GAMMA TUBULIN COMPLEX COMPONENT C-TERMINAL DOMAIN-CONTAINING PROTEIN"/>
    <property type="match status" value="1"/>
</dbReference>
<dbReference type="Proteomes" id="UP000444721">
    <property type="component" value="Unassembled WGS sequence"/>
</dbReference>
<dbReference type="VEuPathDB" id="AmoebaDB:NfTy_032500"/>
<dbReference type="PROSITE" id="PS51470">
    <property type="entry name" value="FG_GAP"/>
    <property type="match status" value="1"/>
</dbReference>
<keyword evidence="5" id="KW-0812">Transmembrane</keyword>
<protein>
    <submittedName>
        <fullName evidence="6">Uncharacterized protein</fullName>
    </submittedName>
</protein>
<dbReference type="EMBL" id="VFQX01000028">
    <property type="protein sequence ID" value="KAF0978760.1"/>
    <property type="molecule type" value="Genomic_DNA"/>
</dbReference>
<dbReference type="SMART" id="SM00191">
    <property type="entry name" value="Int_alpha"/>
    <property type="match status" value="4"/>
</dbReference>
<dbReference type="PANTHER" id="PTHR36220">
    <property type="entry name" value="UNNAMED PRODUCT"/>
    <property type="match status" value="1"/>
</dbReference>
<dbReference type="RefSeq" id="XP_044563473.1">
    <property type="nucleotide sequence ID" value="XM_044704958.1"/>
</dbReference>
<keyword evidence="2" id="KW-0677">Repeat</keyword>
<dbReference type="OrthoDB" id="408439at2759"/>
<dbReference type="InterPro" id="IPR013517">
    <property type="entry name" value="FG-GAP"/>
</dbReference>
<accession>A0A6A5BYV9</accession>
<dbReference type="OMA" id="NDWKEND"/>
<feature type="repeat" description="FG-GAP" evidence="4">
    <location>
        <begin position="188"/>
        <end position="239"/>
    </location>
</feature>
<name>A0A6A5BYV9_NAEFO</name>
<dbReference type="AlphaFoldDB" id="A0A6A5BYV9"/>
<keyword evidence="1" id="KW-0732">Signal</keyword>
<dbReference type="GeneID" id="68109048"/>
<evidence type="ECO:0000313" key="7">
    <source>
        <dbReference type="Proteomes" id="UP000444721"/>
    </source>
</evidence>
<evidence type="ECO:0000256" key="4">
    <source>
        <dbReference type="PROSITE-ProRule" id="PRU00803"/>
    </source>
</evidence>
<organism evidence="6 7">
    <name type="scientific">Naegleria fowleri</name>
    <name type="common">Brain eating amoeba</name>
    <dbReference type="NCBI Taxonomy" id="5763"/>
    <lineage>
        <taxon>Eukaryota</taxon>
        <taxon>Discoba</taxon>
        <taxon>Heterolobosea</taxon>
        <taxon>Tetramitia</taxon>
        <taxon>Eutetramitia</taxon>
        <taxon>Vahlkampfiidae</taxon>
        <taxon>Naegleria</taxon>
    </lineage>
</organism>
<keyword evidence="5" id="KW-0472">Membrane</keyword>
<proteinExistence type="predicted"/>
<feature type="transmembrane region" description="Helical" evidence="5">
    <location>
        <begin position="37"/>
        <end position="54"/>
    </location>
</feature>
<keyword evidence="7" id="KW-1185">Reference proteome</keyword>
<sequence length="461" mass="50019">MRPALMREGYSIFHLRRSSAATTTTTTTRCFIMSRSVLMALFMTTLLFILSLNVEVRGDFVEKQILSTTDNDGTFNRFGTSIAMSNDGSYLAVAKYMSSVYIYYRSSAASSYTLQHTITGKDFVTNPWGTIVGYTTSFNGIQSISLSGEGTTIAIGAPKYGSRGCVSVFTKSLYSNDWYNRQADCLTATLSIASVQQYNDQFGYSVALSSDSSLLAVGAPNNREGYVYLYSKSGTTWSYLTMLSCTDPEYQFGTSVKFSVDTSVLVVGAKFKNNGQGAVYVFSKGNSTVWSQQQKILPSDLKGVYKFGSSIAVSKGGSTIAIGSCEDSLNATDVAGSVYVFQKLGQAKQYTLTQRLWANDSVTGDRFGCNVVMSAESEVIVVGAHTRSHLDRTLTGAVYVFRQVDGKEWVQHQRIVPNSSKSDESFGYAVGLSLDGQTIASSGVKATVNSVSDSGKVYIFK</sequence>
<comment type="caution">
    <text evidence="6">The sequence shown here is derived from an EMBL/GenBank/DDBJ whole genome shotgun (WGS) entry which is preliminary data.</text>
</comment>
<dbReference type="InterPro" id="IPR028994">
    <property type="entry name" value="Integrin_alpha_N"/>
</dbReference>
<dbReference type="Gene3D" id="2.130.10.130">
    <property type="entry name" value="Integrin alpha, N-terminal"/>
    <property type="match status" value="2"/>
</dbReference>
<evidence type="ECO:0000256" key="1">
    <source>
        <dbReference type="ARBA" id="ARBA00022729"/>
    </source>
</evidence>
<dbReference type="SUPFAM" id="SSF82171">
    <property type="entry name" value="DPP6 N-terminal domain-like"/>
    <property type="match status" value="1"/>
</dbReference>
<keyword evidence="5" id="KW-1133">Transmembrane helix</keyword>
<gene>
    <name evidence="6" type="ORF">FDP41_001830</name>
</gene>
<evidence type="ECO:0000256" key="2">
    <source>
        <dbReference type="ARBA" id="ARBA00022737"/>
    </source>
</evidence>
<evidence type="ECO:0000256" key="3">
    <source>
        <dbReference type="ARBA" id="ARBA00023180"/>
    </source>
</evidence>
<evidence type="ECO:0000313" key="6">
    <source>
        <dbReference type="EMBL" id="KAF0978760.1"/>
    </source>
</evidence>
<dbReference type="VEuPathDB" id="AmoebaDB:FDP41_001830"/>
<evidence type="ECO:0000256" key="5">
    <source>
        <dbReference type="SAM" id="Phobius"/>
    </source>
</evidence>
<dbReference type="InterPro" id="IPR013519">
    <property type="entry name" value="Int_alpha_beta-p"/>
</dbReference>
<reference evidence="6 7" key="1">
    <citation type="journal article" date="2019" name="Sci. Rep.">
        <title>Nanopore sequencing improves the draft genome of the human pathogenic amoeba Naegleria fowleri.</title>
        <authorList>
            <person name="Liechti N."/>
            <person name="Schurch N."/>
            <person name="Bruggmann R."/>
            <person name="Wittwer M."/>
        </authorList>
    </citation>
    <scope>NUCLEOTIDE SEQUENCE [LARGE SCALE GENOMIC DNA]</scope>
    <source>
        <strain evidence="6 7">ATCC 30894</strain>
    </source>
</reference>